<gene>
    <name evidence="1" type="ORF">AWRI4620_LOCUS9224</name>
</gene>
<sequence>MSVLTTLLRQICAFIARHPERHVQLTWQFLNPIYYLTGYGSTWSTISAFSVTFFDIMQLVITYRGSKTLGPEWFRIFPGHWSLWLMLLYISASNLQEGIKGCRHFAWVAWRIFVWRWSGSEESFLFSGARIVPDIKE</sequence>
<dbReference type="EMBL" id="CAINUL010000018">
    <property type="protein sequence ID" value="CAD0114969.1"/>
    <property type="molecule type" value="Genomic_DNA"/>
</dbReference>
<organism evidence="1 2">
    <name type="scientific">Aureobasidium uvarum</name>
    <dbReference type="NCBI Taxonomy" id="2773716"/>
    <lineage>
        <taxon>Eukaryota</taxon>
        <taxon>Fungi</taxon>
        <taxon>Dikarya</taxon>
        <taxon>Ascomycota</taxon>
        <taxon>Pezizomycotina</taxon>
        <taxon>Dothideomycetes</taxon>
        <taxon>Dothideomycetidae</taxon>
        <taxon>Dothideales</taxon>
        <taxon>Saccotheciaceae</taxon>
        <taxon>Aureobasidium</taxon>
    </lineage>
</organism>
<keyword evidence="2" id="KW-1185">Reference proteome</keyword>
<accession>A0A9N8KPY0</accession>
<dbReference type="OrthoDB" id="6105938at2759"/>
<dbReference type="AlphaFoldDB" id="A0A9N8KPY0"/>
<comment type="caution">
    <text evidence="1">The sequence shown here is derived from an EMBL/GenBank/DDBJ whole genome shotgun (WGS) entry which is preliminary data.</text>
</comment>
<protein>
    <submittedName>
        <fullName evidence="1">Uncharacterized protein</fullName>
    </submittedName>
</protein>
<proteinExistence type="predicted"/>
<reference evidence="1" key="1">
    <citation type="submission" date="2020-06" db="EMBL/GenBank/DDBJ databases">
        <authorList>
            <person name="Onetto C."/>
        </authorList>
    </citation>
    <scope>NUCLEOTIDE SEQUENCE</scope>
</reference>
<evidence type="ECO:0000313" key="1">
    <source>
        <dbReference type="EMBL" id="CAD0114969.1"/>
    </source>
</evidence>
<dbReference type="Proteomes" id="UP000745764">
    <property type="component" value="Unassembled WGS sequence"/>
</dbReference>
<evidence type="ECO:0000313" key="2">
    <source>
        <dbReference type="Proteomes" id="UP000745764"/>
    </source>
</evidence>
<name>A0A9N8KPY0_9PEZI</name>